<evidence type="ECO:0000313" key="4">
    <source>
        <dbReference type="Proteomes" id="UP000018467"/>
    </source>
</evidence>
<protein>
    <recommendedName>
        <fullName evidence="2">Up-regulator of cell proliferation-like domain-containing protein</fullName>
    </recommendedName>
</protein>
<sequence length="543" mass="62523">QNGLVCLAVSGDKSNVSEARLNDLGEEESSLKIEDLLRKLGLEGKYEQTLSRTHFLDLSPSLKEESNKEKDLVNIFMQRLLTTDYKARHLSVKSEPRITKSQQAAGKAGFDALFEKKDLSTDKKQSQSHPMDVQMAVFLCSDPFLQQIIVTKLSQCQYAVPLLVPNPFTGNIEFPLWTIRQISKTWRTTDTSGRVTSKTLPMYKAETPMVVFFRIGSISSSKSQLMNRLINEKHDTFFHRYCPGSSRERLLMDGVVEIAWYLPSGKGSDHFSDCVAFCNLHGDSSIKETQTKILTEMSSVNVVLLHKLDRNDKNMVIVKELCEVSTPLIVILTEEEDEGEDDVYEIGDRKYRVSLKGRNQSDVSVVLKLIKNCLSEQPVTFSLEKIAEHSEIQVDENNKDCQRGKEAAQEIMRFLKGEDPPTVKEKDLPCQGKLWHEWSQKNKDLHCLKSNNIEIEERRKQGEMREIRRKQQNHGFTELIVSFKPECICTAQNNNLLHQLLLLFAPTCFHNRKRTYIYYKWINLFLSYHFLIIVLSWHLVIRL</sequence>
<dbReference type="GeneTree" id="ENSGT00940000163472"/>
<reference evidence="3" key="3">
    <citation type="submission" date="2025-08" db="UniProtKB">
        <authorList>
            <consortium name="Ensembl"/>
        </authorList>
    </citation>
    <scope>IDENTIFICATION</scope>
</reference>
<keyword evidence="1" id="KW-0472">Membrane</keyword>
<dbReference type="Pfam" id="PF25496">
    <property type="entry name" value="URGCP"/>
    <property type="match status" value="1"/>
</dbReference>
<accession>A0A3B1IZ24</accession>
<feature type="domain" description="Up-regulator of cell proliferation-like" evidence="2">
    <location>
        <begin position="129"/>
        <end position="412"/>
    </location>
</feature>
<proteinExistence type="predicted"/>
<keyword evidence="1" id="KW-1133">Transmembrane helix</keyword>
<feature type="transmembrane region" description="Helical" evidence="1">
    <location>
        <begin position="518"/>
        <end position="540"/>
    </location>
</feature>
<dbReference type="STRING" id="7994.ENSAMXP00000034399"/>
<reference evidence="3" key="4">
    <citation type="submission" date="2025-09" db="UniProtKB">
        <authorList>
            <consortium name="Ensembl"/>
        </authorList>
    </citation>
    <scope>IDENTIFICATION</scope>
</reference>
<dbReference type="InterPro" id="IPR057365">
    <property type="entry name" value="URGCP"/>
</dbReference>
<evidence type="ECO:0000259" key="2">
    <source>
        <dbReference type="Pfam" id="PF25496"/>
    </source>
</evidence>
<evidence type="ECO:0000256" key="1">
    <source>
        <dbReference type="SAM" id="Phobius"/>
    </source>
</evidence>
<dbReference type="Ensembl" id="ENSAMXT00000054129.1">
    <property type="protein sequence ID" value="ENSAMXP00000034399.1"/>
    <property type="gene ID" value="ENSAMXG00000033501.1"/>
</dbReference>
<reference evidence="4" key="1">
    <citation type="submission" date="2013-03" db="EMBL/GenBank/DDBJ databases">
        <authorList>
            <person name="Jeffery W."/>
            <person name="Warren W."/>
            <person name="Wilson R.K."/>
        </authorList>
    </citation>
    <scope>NUCLEOTIDE SEQUENCE</scope>
    <source>
        <strain evidence="4">female</strain>
    </source>
</reference>
<dbReference type="Proteomes" id="UP000018467">
    <property type="component" value="Unassembled WGS sequence"/>
</dbReference>
<keyword evidence="4" id="KW-1185">Reference proteome</keyword>
<dbReference type="AlphaFoldDB" id="A0A3B1IZ24"/>
<dbReference type="InParanoid" id="A0A3B1IZ24"/>
<dbReference type="PANTHER" id="PTHR22796">
    <property type="entry name" value="URG4-RELATED"/>
    <property type="match status" value="1"/>
</dbReference>
<dbReference type="PANTHER" id="PTHR22796:SF6">
    <property type="entry name" value="INTERFERON-INDUCED VERY LARGE GTPASE 1-RELATED"/>
    <property type="match status" value="1"/>
</dbReference>
<organism evidence="3 4">
    <name type="scientific">Astyanax mexicanus</name>
    <name type="common">Blind cave fish</name>
    <name type="synonym">Astyanax fasciatus mexicanus</name>
    <dbReference type="NCBI Taxonomy" id="7994"/>
    <lineage>
        <taxon>Eukaryota</taxon>
        <taxon>Metazoa</taxon>
        <taxon>Chordata</taxon>
        <taxon>Craniata</taxon>
        <taxon>Vertebrata</taxon>
        <taxon>Euteleostomi</taxon>
        <taxon>Actinopterygii</taxon>
        <taxon>Neopterygii</taxon>
        <taxon>Teleostei</taxon>
        <taxon>Ostariophysi</taxon>
        <taxon>Characiformes</taxon>
        <taxon>Characoidei</taxon>
        <taxon>Acestrorhamphidae</taxon>
        <taxon>Acestrorhamphinae</taxon>
        <taxon>Astyanax</taxon>
    </lineage>
</organism>
<evidence type="ECO:0000313" key="3">
    <source>
        <dbReference type="Ensembl" id="ENSAMXP00000034399.1"/>
    </source>
</evidence>
<reference evidence="4" key="2">
    <citation type="journal article" date="2014" name="Nat. Commun.">
        <title>The cavefish genome reveals candidate genes for eye loss.</title>
        <authorList>
            <person name="McGaugh S.E."/>
            <person name="Gross J.B."/>
            <person name="Aken B."/>
            <person name="Blin M."/>
            <person name="Borowsky R."/>
            <person name="Chalopin D."/>
            <person name="Hinaux H."/>
            <person name="Jeffery W.R."/>
            <person name="Keene A."/>
            <person name="Ma L."/>
            <person name="Minx P."/>
            <person name="Murphy D."/>
            <person name="O'Quin K.E."/>
            <person name="Retaux S."/>
            <person name="Rohner N."/>
            <person name="Searle S.M."/>
            <person name="Stahl B.A."/>
            <person name="Tabin C."/>
            <person name="Volff J.N."/>
            <person name="Yoshizawa M."/>
            <person name="Warren W.C."/>
        </authorList>
    </citation>
    <scope>NUCLEOTIDE SEQUENCE [LARGE SCALE GENOMIC DNA]</scope>
    <source>
        <strain evidence="4">female</strain>
    </source>
</reference>
<keyword evidence="1" id="KW-0812">Transmembrane</keyword>
<name>A0A3B1IZ24_ASTMX</name>